<comment type="caution">
    <text evidence="6">The sequence shown here is derived from an EMBL/GenBank/DDBJ whole genome shotgun (WGS) entry which is preliminary data.</text>
</comment>
<dbReference type="Pfam" id="PF00481">
    <property type="entry name" value="PP2C"/>
    <property type="match status" value="1"/>
</dbReference>
<dbReference type="STRING" id="29170.A0A368FRR3"/>
<evidence type="ECO:0000259" key="5">
    <source>
        <dbReference type="PROSITE" id="PS51746"/>
    </source>
</evidence>
<keyword evidence="7" id="KW-1185">Reference proteome</keyword>
<keyword evidence="2 4" id="KW-0378">Hydrolase</keyword>
<evidence type="ECO:0000313" key="6">
    <source>
        <dbReference type="EMBL" id="RCN34843.1"/>
    </source>
</evidence>
<organism evidence="6 7">
    <name type="scientific">Ancylostoma caninum</name>
    <name type="common">Dog hookworm</name>
    <dbReference type="NCBI Taxonomy" id="29170"/>
    <lineage>
        <taxon>Eukaryota</taxon>
        <taxon>Metazoa</taxon>
        <taxon>Ecdysozoa</taxon>
        <taxon>Nematoda</taxon>
        <taxon>Chromadorea</taxon>
        <taxon>Rhabditida</taxon>
        <taxon>Rhabditina</taxon>
        <taxon>Rhabditomorpha</taxon>
        <taxon>Strongyloidea</taxon>
        <taxon>Ancylostomatidae</taxon>
        <taxon>Ancylostomatinae</taxon>
        <taxon>Ancylostoma</taxon>
    </lineage>
</organism>
<dbReference type="InterPro" id="IPR000222">
    <property type="entry name" value="PP2C_BS"/>
</dbReference>
<name>A0A368FRR3_ANCCA</name>
<dbReference type="InterPro" id="IPR001932">
    <property type="entry name" value="PPM-type_phosphatase-like_dom"/>
</dbReference>
<feature type="domain" description="PPM-type phosphatase" evidence="5">
    <location>
        <begin position="16"/>
        <end position="320"/>
    </location>
</feature>
<dbReference type="PROSITE" id="PS51746">
    <property type="entry name" value="PPM_2"/>
    <property type="match status" value="1"/>
</dbReference>
<dbReference type="CDD" id="cd00143">
    <property type="entry name" value="PP2Cc"/>
    <property type="match status" value="1"/>
</dbReference>
<evidence type="ECO:0000256" key="4">
    <source>
        <dbReference type="RuleBase" id="RU003465"/>
    </source>
</evidence>
<dbReference type="InterPro" id="IPR015655">
    <property type="entry name" value="PP2C"/>
</dbReference>
<dbReference type="PROSITE" id="PS01032">
    <property type="entry name" value="PPM_1"/>
    <property type="match status" value="1"/>
</dbReference>
<dbReference type="Gene3D" id="3.60.40.10">
    <property type="entry name" value="PPM-type phosphatase domain"/>
    <property type="match status" value="1"/>
</dbReference>
<comment type="similarity">
    <text evidence="4">Belongs to the PP2C family.</text>
</comment>
<gene>
    <name evidence="6" type="ORF">ANCCAN_19306</name>
</gene>
<protein>
    <submittedName>
        <fullName evidence="6">Protein phosphatase 2C</fullName>
    </submittedName>
</protein>
<reference evidence="6 7" key="1">
    <citation type="submission" date="2014-10" db="EMBL/GenBank/DDBJ databases">
        <title>Draft genome of the hookworm Ancylostoma caninum.</title>
        <authorList>
            <person name="Mitreva M."/>
        </authorList>
    </citation>
    <scope>NUCLEOTIDE SEQUENCE [LARGE SCALE GENOMIC DNA]</scope>
    <source>
        <strain evidence="6 7">Baltimore</strain>
    </source>
</reference>
<keyword evidence="1" id="KW-0479">Metal-binding</keyword>
<evidence type="ECO:0000256" key="1">
    <source>
        <dbReference type="ARBA" id="ARBA00022723"/>
    </source>
</evidence>
<dbReference type="GO" id="GO:0046872">
    <property type="term" value="F:metal ion binding"/>
    <property type="evidence" value="ECO:0007669"/>
    <property type="project" value="UniProtKB-KW"/>
</dbReference>
<evidence type="ECO:0000313" key="7">
    <source>
        <dbReference type="Proteomes" id="UP000252519"/>
    </source>
</evidence>
<dbReference type="PANTHER" id="PTHR13832:SF827">
    <property type="entry name" value="PROTEIN PHOSPHATASE 1L"/>
    <property type="match status" value="1"/>
</dbReference>
<dbReference type="Proteomes" id="UP000252519">
    <property type="component" value="Unassembled WGS sequence"/>
</dbReference>
<sequence>MDVEFPPSPAPKYSYAISGSCDRGDRDTMEDQICVYRGFTKSGELDFVLLGLFDGHAGEAAAQRAKEILPSKVDRHIRRGWGEETALRQAFHDTNDQLLQEMNTWSSCGSIPSRSGTTACVVLLRRGRLWTANCGDSTCVLGIRVGEGRSWYPAGIRATSPHSLNARERARVARDGGQVAIDSRGDPRVVFTWCDRHCWARQSRCSHRKSHYPCLNIARSLGDFWSFSSETGRFAVSCDPDIRSFSIADDNIFACCLHSDGVVLSPAAIMKTINASVFEDKENIFEGRARNHAMEVIIQNRHYLRSRPYRDNAAAVAVRIFVLGRSAQVKAVNAGCNQRLIANSPVYLLKSGDNSETTPQRSFQ</sequence>
<evidence type="ECO:0000256" key="2">
    <source>
        <dbReference type="ARBA" id="ARBA00022801"/>
    </source>
</evidence>
<dbReference type="PANTHER" id="PTHR13832">
    <property type="entry name" value="PROTEIN PHOSPHATASE 2C"/>
    <property type="match status" value="1"/>
</dbReference>
<dbReference type="EMBL" id="JOJR01000732">
    <property type="protein sequence ID" value="RCN34843.1"/>
    <property type="molecule type" value="Genomic_DNA"/>
</dbReference>
<dbReference type="InterPro" id="IPR036457">
    <property type="entry name" value="PPM-type-like_dom_sf"/>
</dbReference>
<dbReference type="SMART" id="SM00332">
    <property type="entry name" value="PP2Cc"/>
    <property type="match status" value="1"/>
</dbReference>
<dbReference type="OrthoDB" id="10025511at2759"/>
<accession>A0A368FRR3</accession>
<proteinExistence type="inferred from homology"/>
<keyword evidence="3 4" id="KW-0904">Protein phosphatase</keyword>
<evidence type="ECO:0000256" key="3">
    <source>
        <dbReference type="ARBA" id="ARBA00022912"/>
    </source>
</evidence>
<dbReference type="GO" id="GO:0004722">
    <property type="term" value="F:protein serine/threonine phosphatase activity"/>
    <property type="evidence" value="ECO:0007669"/>
    <property type="project" value="InterPro"/>
</dbReference>
<dbReference type="AlphaFoldDB" id="A0A368FRR3"/>
<dbReference type="SUPFAM" id="SSF81606">
    <property type="entry name" value="PP2C-like"/>
    <property type="match status" value="1"/>
</dbReference>